<evidence type="ECO:0000256" key="9">
    <source>
        <dbReference type="ARBA" id="ARBA00023160"/>
    </source>
</evidence>
<evidence type="ECO:0000256" key="12">
    <source>
        <dbReference type="ARBA" id="ARBA00047318"/>
    </source>
</evidence>
<evidence type="ECO:0000256" key="15">
    <source>
        <dbReference type="PIRSR" id="PIRSR000447-1"/>
    </source>
</evidence>
<evidence type="ECO:0000256" key="11">
    <source>
        <dbReference type="ARBA" id="ARBA00024006"/>
    </source>
</evidence>
<evidence type="ECO:0000256" key="10">
    <source>
        <dbReference type="ARBA" id="ARBA00023315"/>
    </source>
</evidence>
<evidence type="ECO:0000313" key="19">
    <source>
        <dbReference type="Proteomes" id="UP000006437"/>
    </source>
</evidence>
<reference evidence="18 19" key="1">
    <citation type="submission" date="2011-08" db="EMBL/GenBank/DDBJ databases">
        <title>The Genome Sequence of Eubacteriaceae bacterium ACC19a.</title>
        <authorList>
            <consortium name="The Broad Institute Genome Sequencing Platform"/>
            <person name="Earl A."/>
            <person name="Ward D."/>
            <person name="Feldgarden M."/>
            <person name="Gevers D."/>
            <person name="Sizova M."/>
            <person name="Hazen A."/>
            <person name="Epstein S."/>
            <person name="Young S.K."/>
            <person name="Zeng Q."/>
            <person name="Gargeya S."/>
            <person name="Fitzgerald M."/>
            <person name="Haas B."/>
            <person name="Abouelleil A."/>
            <person name="Alvarado L."/>
            <person name="Arachchi H.M."/>
            <person name="Berlin A."/>
            <person name="Brown A."/>
            <person name="Chapman S.B."/>
            <person name="Chen Z."/>
            <person name="Dunbar C."/>
            <person name="Freedman E."/>
            <person name="Gearin G."/>
            <person name="Gellesch M."/>
            <person name="Goldberg J."/>
            <person name="Griggs A."/>
            <person name="Gujja S."/>
            <person name="Heiman D."/>
            <person name="Howarth C."/>
            <person name="Larson L."/>
            <person name="Lui A."/>
            <person name="MacDonald P.J.P."/>
            <person name="Montmayeur A."/>
            <person name="Murphy C."/>
            <person name="Neiman D."/>
            <person name="Pearson M."/>
            <person name="Priest M."/>
            <person name="Roberts A."/>
            <person name="Saif S."/>
            <person name="Shea T."/>
            <person name="Shenoy N."/>
            <person name="Sisk P."/>
            <person name="Stolte C."/>
            <person name="Sykes S."/>
            <person name="Wortman J."/>
            <person name="Nusbaum C."/>
            <person name="Birren B."/>
        </authorList>
    </citation>
    <scope>NUCLEOTIDE SEQUENCE [LARGE SCALE GENOMIC DNA]</scope>
    <source>
        <strain evidence="18 19">ACC19a</strain>
    </source>
</reference>
<accession>G9WZN2</accession>
<dbReference type="InterPro" id="IPR017568">
    <property type="entry name" value="3-oxoacyl-ACP_synth-2"/>
</dbReference>
<dbReference type="UniPathway" id="UPA00094"/>
<dbReference type="SMART" id="SM00825">
    <property type="entry name" value="PKS_KS"/>
    <property type="match status" value="1"/>
</dbReference>
<evidence type="ECO:0000313" key="18">
    <source>
        <dbReference type="EMBL" id="EHL15919.1"/>
    </source>
</evidence>
<dbReference type="PANTHER" id="PTHR11712">
    <property type="entry name" value="POLYKETIDE SYNTHASE-RELATED"/>
    <property type="match status" value="1"/>
</dbReference>
<dbReference type="InterPro" id="IPR000794">
    <property type="entry name" value="Beta-ketoacyl_synthase"/>
</dbReference>
<comment type="pathway">
    <text evidence="1 14">Lipid metabolism; fatty acid biosynthesis.</text>
</comment>
<keyword evidence="7" id="KW-0276">Fatty acid metabolism</keyword>
<dbReference type="PROSITE" id="PS52004">
    <property type="entry name" value="KS3_2"/>
    <property type="match status" value="1"/>
</dbReference>
<evidence type="ECO:0000256" key="5">
    <source>
        <dbReference type="ARBA" id="ARBA00022516"/>
    </source>
</evidence>
<organism evidence="18 19">
    <name type="scientific">Peptoanaerobacter stomatis</name>
    <dbReference type="NCBI Taxonomy" id="796937"/>
    <lineage>
        <taxon>Bacteria</taxon>
        <taxon>Bacillati</taxon>
        <taxon>Bacillota</taxon>
        <taxon>Clostridia</taxon>
        <taxon>Peptostreptococcales</taxon>
        <taxon>Filifactoraceae</taxon>
        <taxon>Peptoanaerobacter</taxon>
    </lineage>
</organism>
<evidence type="ECO:0000256" key="6">
    <source>
        <dbReference type="ARBA" id="ARBA00022679"/>
    </source>
</evidence>
<dbReference type="GO" id="GO:0005829">
    <property type="term" value="C:cytosol"/>
    <property type="evidence" value="ECO:0007669"/>
    <property type="project" value="TreeGrafter"/>
</dbReference>
<sequence length="415" mass="44939">MRRYVAVTGMGGVTPIGNTLTDIWNNIKNSYCGIDYIKQFDTSNQIVKIAGEVKNLKIEEYLDRKAIRRMDRVNQFGVIAAKMALEDSGLDLNEIDRDKIGTIISSGIGGLDTIQKEVEKGVKKGYDNISPFFVPMSIVNMTSAYIAIELGLNGMCNCPVTACAGGTMAIGEAMRLIRHGYLDYAFAGGSESCIIPLGTGGFTAMKALNLHNDISRASIPFDKERDGFVMGEGAGILVLEDLEHARKRNAKIYAIMDGYGATCDAEHITSPNPEGIFAQKAMENAVSDAENVDKSQIVYINAHGTSTKLNDMCETKAIKNAFGKIAYDMYVSSTKSMTGHLLGASGAVEAIFTILAMNNDFIPPTLNYKVPDEECDLNIVPNVGVKAQIDYALSNSFGFGGHNGSILMRKENTLI</sequence>
<dbReference type="SUPFAM" id="SSF53901">
    <property type="entry name" value="Thiolase-like"/>
    <property type="match status" value="2"/>
</dbReference>
<proteinExistence type="inferred from homology"/>
<evidence type="ECO:0000256" key="2">
    <source>
        <dbReference type="ARBA" id="ARBA00008467"/>
    </source>
</evidence>
<dbReference type="FunFam" id="3.40.47.10:FF:000018">
    <property type="entry name" value="3-oxoacyl-[acyl-carrier-protein] synthase 2"/>
    <property type="match status" value="1"/>
</dbReference>
<dbReference type="EMBL" id="AFZE01000008">
    <property type="protein sequence ID" value="EHL15919.1"/>
    <property type="molecule type" value="Genomic_DNA"/>
</dbReference>
<dbReference type="InterPro" id="IPR020841">
    <property type="entry name" value="PKS_Beta-ketoAc_synthase_dom"/>
</dbReference>
<comment type="similarity">
    <text evidence="2 14 16">Belongs to the thiolase-like superfamily. Beta-ketoacyl-ACP synthases family.</text>
</comment>
<dbReference type="GO" id="GO:0006633">
    <property type="term" value="P:fatty acid biosynthetic process"/>
    <property type="evidence" value="ECO:0007669"/>
    <property type="project" value="UniProtKB-UniRule"/>
</dbReference>
<dbReference type="InterPro" id="IPR014031">
    <property type="entry name" value="Ketoacyl_synth_C"/>
</dbReference>
<dbReference type="EC" id="2.3.1.179" evidence="3 14"/>
<dbReference type="CDD" id="cd00834">
    <property type="entry name" value="KAS_I_II"/>
    <property type="match status" value="1"/>
</dbReference>
<evidence type="ECO:0000259" key="17">
    <source>
        <dbReference type="PROSITE" id="PS52004"/>
    </source>
</evidence>
<dbReference type="PATRIC" id="fig|796937.3.peg.830"/>
<name>G9WZN2_9FIRM</name>
<dbReference type="InterPro" id="IPR014030">
    <property type="entry name" value="Ketoacyl_synth_N"/>
</dbReference>
<keyword evidence="5 14" id="KW-0444">Lipid biosynthesis</keyword>
<dbReference type="RefSeq" id="WP_009525862.1">
    <property type="nucleotide sequence ID" value="NZ_JH414557.1"/>
</dbReference>
<evidence type="ECO:0000256" key="14">
    <source>
        <dbReference type="PIRNR" id="PIRNR000447"/>
    </source>
</evidence>
<comment type="function">
    <text evidence="11 14">Involved in the type II fatty acid elongation cycle. Catalyzes the elongation of a wide range of acyl-ACP by the addition of two carbons from malonyl-ACP to an acyl acceptor. Can efficiently catalyze the conversion of palmitoleoyl-ACP (cis-hexadec-9-enoyl-ACP) to cis-vaccenoyl-ACP (cis-octadec-11-enoyl-ACP), an essential step in the thermal regulation of fatty acid composition.</text>
</comment>
<comment type="catalytic activity">
    <reaction evidence="13 14">
        <text>a fatty acyl-[ACP] + malonyl-[ACP] + H(+) = a 3-oxoacyl-[ACP] + holo-[ACP] + CO2</text>
        <dbReference type="Rhea" id="RHEA:22836"/>
        <dbReference type="Rhea" id="RHEA-COMP:9623"/>
        <dbReference type="Rhea" id="RHEA-COMP:9685"/>
        <dbReference type="Rhea" id="RHEA-COMP:9916"/>
        <dbReference type="Rhea" id="RHEA-COMP:14125"/>
        <dbReference type="ChEBI" id="CHEBI:15378"/>
        <dbReference type="ChEBI" id="CHEBI:16526"/>
        <dbReference type="ChEBI" id="CHEBI:64479"/>
        <dbReference type="ChEBI" id="CHEBI:78449"/>
        <dbReference type="ChEBI" id="CHEBI:78776"/>
        <dbReference type="ChEBI" id="CHEBI:138651"/>
    </reaction>
</comment>
<evidence type="ECO:0000256" key="3">
    <source>
        <dbReference type="ARBA" id="ARBA00012356"/>
    </source>
</evidence>
<protein>
    <recommendedName>
        <fullName evidence="4 14">3-oxoacyl-[acyl-carrier-protein] synthase 2</fullName>
        <ecNumber evidence="3 14">2.3.1.179</ecNumber>
    </recommendedName>
</protein>
<keyword evidence="6 14" id="KW-0808">Transferase</keyword>
<evidence type="ECO:0000256" key="7">
    <source>
        <dbReference type="ARBA" id="ARBA00022832"/>
    </source>
</evidence>
<feature type="domain" description="Ketosynthase family 3 (KS3)" evidence="17">
    <location>
        <begin position="2"/>
        <end position="410"/>
    </location>
</feature>
<evidence type="ECO:0000256" key="8">
    <source>
        <dbReference type="ARBA" id="ARBA00023098"/>
    </source>
</evidence>
<keyword evidence="9 14" id="KW-0275">Fatty acid biosynthesis</keyword>
<keyword evidence="10 14" id="KW-0012">Acyltransferase</keyword>
<dbReference type="NCBIfam" id="TIGR03150">
    <property type="entry name" value="fabF"/>
    <property type="match status" value="1"/>
</dbReference>
<evidence type="ECO:0000256" key="13">
    <source>
        <dbReference type="ARBA" id="ARBA00047659"/>
    </source>
</evidence>
<dbReference type="Pfam" id="PF02801">
    <property type="entry name" value="Ketoacyl-synt_C"/>
    <property type="match status" value="1"/>
</dbReference>
<dbReference type="HOGENOM" id="CLU_000022_69_2_9"/>
<comment type="catalytic activity">
    <reaction evidence="12 14">
        <text>(9Z)-hexadecenoyl-[ACP] + malonyl-[ACP] + H(+) = 3-oxo-(11Z)-octadecenoyl-[ACP] + holo-[ACP] + CO2</text>
        <dbReference type="Rhea" id="RHEA:55040"/>
        <dbReference type="Rhea" id="RHEA-COMP:9623"/>
        <dbReference type="Rhea" id="RHEA-COMP:9685"/>
        <dbReference type="Rhea" id="RHEA-COMP:10800"/>
        <dbReference type="Rhea" id="RHEA-COMP:14074"/>
        <dbReference type="ChEBI" id="CHEBI:15378"/>
        <dbReference type="ChEBI" id="CHEBI:16526"/>
        <dbReference type="ChEBI" id="CHEBI:64479"/>
        <dbReference type="ChEBI" id="CHEBI:78449"/>
        <dbReference type="ChEBI" id="CHEBI:83989"/>
        <dbReference type="ChEBI" id="CHEBI:138538"/>
        <dbReference type="EC" id="2.3.1.179"/>
    </reaction>
</comment>
<dbReference type="PIRSF" id="PIRSF000447">
    <property type="entry name" value="KAS_II"/>
    <property type="match status" value="1"/>
</dbReference>
<comment type="caution">
    <text evidence="18">The sequence shown here is derived from an EMBL/GenBank/DDBJ whole genome shotgun (WGS) entry which is preliminary data.</text>
</comment>
<feature type="active site" description="For beta-ketoacyl synthase activity" evidence="15">
    <location>
        <position position="163"/>
    </location>
</feature>
<dbReference type="PANTHER" id="PTHR11712:SF336">
    <property type="entry name" value="3-OXOACYL-[ACYL-CARRIER-PROTEIN] SYNTHASE, MITOCHONDRIAL"/>
    <property type="match status" value="1"/>
</dbReference>
<dbReference type="InterPro" id="IPR016039">
    <property type="entry name" value="Thiolase-like"/>
</dbReference>
<dbReference type="NCBIfam" id="NF005589">
    <property type="entry name" value="PRK07314.1"/>
    <property type="match status" value="1"/>
</dbReference>
<evidence type="ECO:0000256" key="1">
    <source>
        <dbReference type="ARBA" id="ARBA00005194"/>
    </source>
</evidence>
<dbReference type="Gene3D" id="3.40.47.10">
    <property type="match status" value="1"/>
</dbReference>
<gene>
    <name evidence="18" type="ORF">HMPREF9629_01633</name>
</gene>
<dbReference type="Proteomes" id="UP000006437">
    <property type="component" value="Unassembled WGS sequence"/>
</dbReference>
<dbReference type="Pfam" id="PF00109">
    <property type="entry name" value="ketoacyl-synt"/>
    <property type="match status" value="1"/>
</dbReference>
<dbReference type="GO" id="GO:0004315">
    <property type="term" value="F:3-oxoacyl-[acyl-carrier-protein] synthase activity"/>
    <property type="evidence" value="ECO:0007669"/>
    <property type="project" value="UniProtKB-UniRule"/>
</dbReference>
<dbReference type="AlphaFoldDB" id="G9WZN2"/>
<keyword evidence="8" id="KW-0443">Lipid metabolism</keyword>
<evidence type="ECO:0000256" key="4">
    <source>
        <dbReference type="ARBA" id="ARBA00014657"/>
    </source>
</evidence>
<dbReference type="BioCyc" id="EBAC796937-HMP:GMGH-1640-MONOMER"/>
<evidence type="ECO:0000256" key="16">
    <source>
        <dbReference type="RuleBase" id="RU003694"/>
    </source>
</evidence>